<dbReference type="Gene3D" id="1.10.10.10">
    <property type="entry name" value="Winged helix-like DNA-binding domain superfamily/Winged helix DNA-binding domain"/>
    <property type="match status" value="1"/>
</dbReference>
<dbReference type="Gene3D" id="1.10.4040.10">
    <property type="entry name" value="Penicillinase repressor domain"/>
    <property type="match status" value="1"/>
</dbReference>
<comment type="similarity">
    <text evidence="1">Belongs to the BlaI transcriptional regulatory family.</text>
</comment>
<evidence type="ECO:0000256" key="4">
    <source>
        <dbReference type="ARBA" id="ARBA00023163"/>
    </source>
</evidence>
<proteinExistence type="inferred from homology"/>
<reference evidence="5" key="1">
    <citation type="journal article" date="2020" name="mSystems">
        <title>Genome- and Community-Level Interaction Insights into Carbon Utilization and Element Cycling Functions of Hydrothermarchaeota in Hydrothermal Sediment.</title>
        <authorList>
            <person name="Zhou Z."/>
            <person name="Liu Y."/>
            <person name="Xu W."/>
            <person name="Pan J."/>
            <person name="Luo Z.H."/>
            <person name="Li M."/>
        </authorList>
    </citation>
    <scope>NUCLEOTIDE SEQUENCE [LARGE SCALE GENOMIC DNA]</scope>
    <source>
        <strain evidence="5">SpSt-508</strain>
    </source>
</reference>
<organism evidence="5">
    <name type="scientific">Schlesneria paludicola</name>
    <dbReference type="NCBI Taxonomy" id="360056"/>
    <lineage>
        <taxon>Bacteria</taxon>
        <taxon>Pseudomonadati</taxon>
        <taxon>Planctomycetota</taxon>
        <taxon>Planctomycetia</taxon>
        <taxon>Planctomycetales</taxon>
        <taxon>Planctomycetaceae</taxon>
        <taxon>Schlesneria</taxon>
    </lineage>
</organism>
<dbReference type="CDD" id="cd00090">
    <property type="entry name" value="HTH_ARSR"/>
    <property type="match status" value="1"/>
</dbReference>
<keyword evidence="3" id="KW-0238">DNA-binding</keyword>
<dbReference type="InterPro" id="IPR036388">
    <property type="entry name" value="WH-like_DNA-bd_sf"/>
</dbReference>
<dbReference type="InterPro" id="IPR005650">
    <property type="entry name" value="BlaI_family"/>
</dbReference>
<comment type="caution">
    <text evidence="5">The sequence shown here is derived from an EMBL/GenBank/DDBJ whole genome shotgun (WGS) entry which is preliminary data.</text>
</comment>
<evidence type="ECO:0000256" key="3">
    <source>
        <dbReference type="ARBA" id="ARBA00023125"/>
    </source>
</evidence>
<evidence type="ECO:0000256" key="2">
    <source>
        <dbReference type="ARBA" id="ARBA00023015"/>
    </source>
</evidence>
<dbReference type="AlphaFoldDB" id="A0A7C4QMB1"/>
<dbReference type="InterPro" id="IPR036390">
    <property type="entry name" value="WH_DNA-bd_sf"/>
</dbReference>
<dbReference type="SUPFAM" id="SSF46785">
    <property type="entry name" value="Winged helix' DNA-binding domain"/>
    <property type="match status" value="1"/>
</dbReference>
<keyword evidence="2" id="KW-0805">Transcription regulation</keyword>
<dbReference type="GO" id="GO:0045892">
    <property type="term" value="P:negative regulation of DNA-templated transcription"/>
    <property type="evidence" value="ECO:0007669"/>
    <property type="project" value="InterPro"/>
</dbReference>
<name>A0A7C4QMB1_9PLAN</name>
<dbReference type="GO" id="GO:0003677">
    <property type="term" value="F:DNA binding"/>
    <property type="evidence" value="ECO:0007669"/>
    <property type="project" value="UniProtKB-KW"/>
</dbReference>
<dbReference type="PIRSF" id="PIRSF019455">
    <property type="entry name" value="CopR_AtkY"/>
    <property type="match status" value="1"/>
</dbReference>
<dbReference type="EMBL" id="DSVQ01000005">
    <property type="protein sequence ID" value="HGT38003.1"/>
    <property type="molecule type" value="Genomic_DNA"/>
</dbReference>
<dbReference type="InterPro" id="IPR011991">
    <property type="entry name" value="ArsR-like_HTH"/>
</dbReference>
<keyword evidence="4" id="KW-0804">Transcription</keyword>
<protein>
    <submittedName>
        <fullName evidence="5">BlaI/MecI/CopY family transcriptional regulator</fullName>
    </submittedName>
</protein>
<accession>A0A7C4QMB1</accession>
<dbReference type="Pfam" id="PF03965">
    <property type="entry name" value="Penicillinase_R"/>
    <property type="match status" value="1"/>
</dbReference>
<evidence type="ECO:0000313" key="5">
    <source>
        <dbReference type="EMBL" id="HGT38003.1"/>
    </source>
</evidence>
<evidence type="ECO:0000256" key="1">
    <source>
        <dbReference type="ARBA" id="ARBA00011046"/>
    </source>
</evidence>
<gene>
    <name evidence="5" type="ORF">ENS64_01855</name>
</gene>
<sequence>MPRPKTPHPTPAELEILKLLWDREALTVREVLELLNASGPQRAYTTVMSLLNVMADKGLLDREPDGRAFRYKAKAARQQTLASLVGDICQRAFEGSATTLVAHLLEQARPSPEELSAIRDLLQQYERGRPPSETPSETEP</sequence>